<evidence type="ECO:0000313" key="2">
    <source>
        <dbReference type="EMBL" id="PSN63511.1"/>
    </source>
</evidence>
<dbReference type="OrthoDB" id="3904217at2759"/>
<proteinExistence type="predicted"/>
<keyword evidence="3" id="KW-1185">Reference proteome</keyword>
<dbReference type="AlphaFoldDB" id="A0A2T2NDJ6"/>
<dbReference type="InterPro" id="IPR024311">
    <property type="entry name" value="Lipocalin-like"/>
</dbReference>
<organism evidence="2 3">
    <name type="scientific">Corynespora cassiicola Philippines</name>
    <dbReference type="NCBI Taxonomy" id="1448308"/>
    <lineage>
        <taxon>Eukaryota</taxon>
        <taxon>Fungi</taxon>
        <taxon>Dikarya</taxon>
        <taxon>Ascomycota</taxon>
        <taxon>Pezizomycotina</taxon>
        <taxon>Dothideomycetes</taxon>
        <taxon>Pleosporomycetidae</taxon>
        <taxon>Pleosporales</taxon>
        <taxon>Corynesporascaceae</taxon>
        <taxon>Corynespora</taxon>
    </lineage>
</organism>
<sequence>MVNATDIFAALAGTYTLLNTSSAFNGVPVPDRAYGEAPIGILTYSKTGYMSATLAATEPELRPENLTFPFNPEDPDELWALVGKHSLAYAGPITLSDAIPANETHGQVFHGPLIVSNIPAWVGTSQRRNYTIIKENNDTLLHIQSRRDGGNTGELWWRKLA</sequence>
<feature type="domain" description="Lipocalin-like" evidence="1">
    <location>
        <begin position="13"/>
        <end position="159"/>
    </location>
</feature>
<evidence type="ECO:0000259" key="1">
    <source>
        <dbReference type="Pfam" id="PF13924"/>
    </source>
</evidence>
<dbReference type="Proteomes" id="UP000240883">
    <property type="component" value="Unassembled WGS sequence"/>
</dbReference>
<protein>
    <recommendedName>
        <fullName evidence="1">Lipocalin-like domain-containing protein</fullName>
    </recommendedName>
</protein>
<gene>
    <name evidence="2" type="ORF">BS50DRAFT_500742</name>
</gene>
<dbReference type="EMBL" id="KZ678140">
    <property type="protein sequence ID" value="PSN63511.1"/>
    <property type="molecule type" value="Genomic_DNA"/>
</dbReference>
<dbReference type="Pfam" id="PF13924">
    <property type="entry name" value="Lipocalin_5"/>
    <property type="match status" value="1"/>
</dbReference>
<reference evidence="2 3" key="1">
    <citation type="journal article" date="2018" name="Front. Microbiol.">
        <title>Genome-Wide Analysis of Corynespora cassiicola Leaf Fall Disease Putative Effectors.</title>
        <authorList>
            <person name="Lopez D."/>
            <person name="Ribeiro S."/>
            <person name="Label P."/>
            <person name="Fumanal B."/>
            <person name="Venisse J.S."/>
            <person name="Kohler A."/>
            <person name="de Oliveira R.R."/>
            <person name="Labutti K."/>
            <person name="Lipzen A."/>
            <person name="Lail K."/>
            <person name="Bauer D."/>
            <person name="Ohm R.A."/>
            <person name="Barry K.W."/>
            <person name="Spatafora J."/>
            <person name="Grigoriev I.V."/>
            <person name="Martin F.M."/>
            <person name="Pujade-Renaud V."/>
        </authorList>
    </citation>
    <scope>NUCLEOTIDE SEQUENCE [LARGE SCALE GENOMIC DNA]</scope>
    <source>
        <strain evidence="2 3">Philippines</strain>
    </source>
</reference>
<accession>A0A2T2NDJ6</accession>
<evidence type="ECO:0000313" key="3">
    <source>
        <dbReference type="Proteomes" id="UP000240883"/>
    </source>
</evidence>
<name>A0A2T2NDJ6_CORCC</name>